<evidence type="ECO:0000313" key="1">
    <source>
        <dbReference type="EMBL" id="KAI0030093.1"/>
    </source>
</evidence>
<dbReference type="Proteomes" id="UP000814128">
    <property type="component" value="Unassembled WGS sequence"/>
</dbReference>
<sequence length="275" mass="30811">MTNNQQSKPAPAKISRIALLVTDTPMPSIVKAHGDYEAIFTRLFEVSKPQDVPRFRLDAFDVRNKMEYPPESILDEYMGIVITGSAANAYEDIPWINKLVTFVKRLAITTHRIKIIGVCFGHQIVARALGGEVRPNDGKWEVGITPIQLTDLGKRIFHTQENSLNIQQMHRDHVPEVPPSFHLLASTEVSKNQGMVRFAFKAPAPGLNEPLPPIHILTVQGHPEFTKEIVHELVEARLASGIINSNVASQARKRADWRNDGPTIIGRAIWEVLRT</sequence>
<dbReference type="EMBL" id="MU273640">
    <property type="protein sequence ID" value="KAI0030093.1"/>
    <property type="molecule type" value="Genomic_DNA"/>
</dbReference>
<comment type="caution">
    <text evidence="1">The sequence shown here is derived from an EMBL/GenBank/DDBJ whole genome shotgun (WGS) entry which is preliminary data.</text>
</comment>
<protein>
    <submittedName>
        <fullName evidence="1">Class I glutamine amidotransferase-like protein</fullName>
    </submittedName>
</protein>
<proteinExistence type="predicted"/>
<name>A0ACB8QES3_9AGAM</name>
<organism evidence="1 2">
    <name type="scientific">Vararia minispora EC-137</name>
    <dbReference type="NCBI Taxonomy" id="1314806"/>
    <lineage>
        <taxon>Eukaryota</taxon>
        <taxon>Fungi</taxon>
        <taxon>Dikarya</taxon>
        <taxon>Basidiomycota</taxon>
        <taxon>Agaricomycotina</taxon>
        <taxon>Agaricomycetes</taxon>
        <taxon>Russulales</taxon>
        <taxon>Lachnocladiaceae</taxon>
        <taxon>Vararia</taxon>
    </lineage>
</organism>
<reference evidence="1" key="1">
    <citation type="submission" date="2021-02" db="EMBL/GenBank/DDBJ databases">
        <authorList>
            <consortium name="DOE Joint Genome Institute"/>
            <person name="Ahrendt S."/>
            <person name="Looney B.P."/>
            <person name="Miyauchi S."/>
            <person name="Morin E."/>
            <person name="Drula E."/>
            <person name="Courty P.E."/>
            <person name="Chicoki N."/>
            <person name="Fauchery L."/>
            <person name="Kohler A."/>
            <person name="Kuo A."/>
            <person name="Labutti K."/>
            <person name="Pangilinan J."/>
            <person name="Lipzen A."/>
            <person name="Riley R."/>
            <person name="Andreopoulos W."/>
            <person name="He G."/>
            <person name="Johnson J."/>
            <person name="Barry K.W."/>
            <person name="Grigoriev I.V."/>
            <person name="Nagy L."/>
            <person name="Hibbett D."/>
            <person name="Henrissat B."/>
            <person name="Matheny P.B."/>
            <person name="Labbe J."/>
            <person name="Martin F."/>
        </authorList>
    </citation>
    <scope>NUCLEOTIDE SEQUENCE</scope>
    <source>
        <strain evidence="1">EC-137</strain>
    </source>
</reference>
<evidence type="ECO:0000313" key="2">
    <source>
        <dbReference type="Proteomes" id="UP000814128"/>
    </source>
</evidence>
<keyword evidence="2" id="KW-1185">Reference proteome</keyword>
<gene>
    <name evidence="1" type="ORF">K488DRAFT_54991</name>
</gene>
<reference evidence="1" key="2">
    <citation type="journal article" date="2022" name="New Phytol.">
        <title>Evolutionary transition to the ectomycorrhizal habit in the genomes of a hyperdiverse lineage of mushroom-forming fungi.</title>
        <authorList>
            <person name="Looney B."/>
            <person name="Miyauchi S."/>
            <person name="Morin E."/>
            <person name="Drula E."/>
            <person name="Courty P.E."/>
            <person name="Kohler A."/>
            <person name="Kuo A."/>
            <person name="LaButti K."/>
            <person name="Pangilinan J."/>
            <person name="Lipzen A."/>
            <person name="Riley R."/>
            <person name="Andreopoulos W."/>
            <person name="He G."/>
            <person name="Johnson J."/>
            <person name="Nolan M."/>
            <person name="Tritt A."/>
            <person name="Barry K.W."/>
            <person name="Grigoriev I.V."/>
            <person name="Nagy L.G."/>
            <person name="Hibbett D."/>
            <person name="Henrissat B."/>
            <person name="Matheny P.B."/>
            <person name="Labbe J."/>
            <person name="Martin F.M."/>
        </authorList>
    </citation>
    <scope>NUCLEOTIDE SEQUENCE</scope>
    <source>
        <strain evidence="1">EC-137</strain>
    </source>
</reference>
<accession>A0ACB8QES3</accession>